<evidence type="ECO:0000256" key="9">
    <source>
        <dbReference type="ARBA" id="ARBA00023136"/>
    </source>
</evidence>
<name>A0A7J7LH31_9MAGN</name>
<evidence type="ECO:0000256" key="1">
    <source>
        <dbReference type="ARBA" id="ARBA00000900"/>
    </source>
</evidence>
<evidence type="ECO:0000256" key="6">
    <source>
        <dbReference type="ARBA" id="ARBA00022771"/>
    </source>
</evidence>
<reference evidence="14 15" key="1">
    <citation type="journal article" date="2020" name="IScience">
        <title>Genome Sequencing of the Endangered Kingdonia uniflora (Circaeasteraceae, Ranunculales) Reveals Potential Mechanisms of Evolutionary Specialization.</title>
        <authorList>
            <person name="Sun Y."/>
            <person name="Deng T."/>
            <person name="Zhang A."/>
            <person name="Moore M.J."/>
            <person name="Landis J.B."/>
            <person name="Lin N."/>
            <person name="Zhang H."/>
            <person name="Zhang X."/>
            <person name="Huang J."/>
            <person name="Zhang X."/>
            <person name="Sun H."/>
            <person name="Wang H."/>
        </authorList>
    </citation>
    <scope>NUCLEOTIDE SEQUENCE [LARGE SCALE GENOMIC DNA]</scope>
    <source>
        <strain evidence="14">TB1705</strain>
        <tissue evidence="14">Leaf</tissue>
    </source>
</reference>
<dbReference type="OrthoDB" id="6270329at2759"/>
<dbReference type="EMBL" id="JACGCM010002285">
    <property type="protein sequence ID" value="KAF6141840.1"/>
    <property type="molecule type" value="Genomic_DNA"/>
</dbReference>
<keyword evidence="11" id="KW-0256">Endoplasmic reticulum</keyword>
<feature type="region of interest" description="Disordered" evidence="12">
    <location>
        <begin position="371"/>
        <end position="395"/>
    </location>
</feature>
<dbReference type="UniPathway" id="UPA00143"/>
<keyword evidence="15" id="KW-1185">Reference proteome</keyword>
<keyword evidence="7 11" id="KW-0833">Ubl conjugation pathway</keyword>
<evidence type="ECO:0000256" key="12">
    <source>
        <dbReference type="SAM" id="MobiDB-lite"/>
    </source>
</evidence>
<dbReference type="PROSITE" id="PS00518">
    <property type="entry name" value="ZF_RING_1"/>
    <property type="match status" value="1"/>
</dbReference>
<keyword evidence="5 11" id="KW-0479">Metal-binding</keyword>
<comment type="caution">
    <text evidence="14">The sequence shown here is derived from an EMBL/GenBank/DDBJ whole genome shotgun (WGS) entry which is preliminary data.</text>
</comment>
<feature type="compositionally biased region" description="Low complexity" evidence="12">
    <location>
        <begin position="48"/>
        <end position="57"/>
    </location>
</feature>
<keyword evidence="8 11" id="KW-0862">Zinc</keyword>
<comment type="domain">
    <text evidence="11">The RING-type zinc finger domain is responsible for E3 ligase activity.</text>
</comment>
<evidence type="ECO:0000313" key="14">
    <source>
        <dbReference type="EMBL" id="KAF6141840.1"/>
    </source>
</evidence>
<dbReference type="InterPro" id="IPR013083">
    <property type="entry name" value="Znf_RING/FYVE/PHD"/>
</dbReference>
<comment type="subcellular location">
    <subcellularLocation>
        <location evidence="2">Endomembrane system</location>
    </subcellularLocation>
    <subcellularLocation>
        <location evidence="11">Endoplasmic reticulum membrane</location>
        <topology evidence="11">Single-pass type IV membrane protein</topology>
    </subcellularLocation>
</comment>
<evidence type="ECO:0000256" key="2">
    <source>
        <dbReference type="ARBA" id="ARBA00004308"/>
    </source>
</evidence>
<dbReference type="AlphaFoldDB" id="A0A7J7LH31"/>
<comment type="pathway">
    <text evidence="3 11">Protein modification; protein ubiquitination.</text>
</comment>
<dbReference type="Pfam" id="PF00097">
    <property type="entry name" value="zf-C3HC4"/>
    <property type="match status" value="1"/>
</dbReference>
<feature type="domain" description="RING-type" evidence="13">
    <location>
        <begin position="142"/>
        <end position="183"/>
    </location>
</feature>
<dbReference type="GO" id="GO:0061630">
    <property type="term" value="F:ubiquitin protein ligase activity"/>
    <property type="evidence" value="ECO:0007669"/>
    <property type="project" value="UniProtKB-UniRule"/>
</dbReference>
<evidence type="ECO:0000256" key="7">
    <source>
        <dbReference type="ARBA" id="ARBA00022786"/>
    </source>
</evidence>
<dbReference type="SMART" id="SM00184">
    <property type="entry name" value="RING"/>
    <property type="match status" value="1"/>
</dbReference>
<sequence>MDLDLNLRPSVTQSVDAPPMDEHLLQRIRRLEEISLSPRHRWRRWRQGRAPPQTQNPNPNPNGALRLGFGFGPNPSDLSDLIDVDSIIEIDSNQVGEASGSPESCKRCRRNSSRLIADALKEDLGDVKKESSKKGKASFFDCYICFEMAKDPVLTSCGHMFCWPCLYQWIHVYSTNNECPVCKGEVKDTNITPIYGRGSDGEVGVEEEKVGVTRPKVEIPSRPKAQRVESLRQSIHRAESSFSFEEILRRFISRNESNGEPGQGPRNLHRASRILSRLTRANAENVASGAEGSSRTTSARALLRTRSQRDGRGGGASVSPLSSALSSAERLVQAYFLGDFTRGENIESSTGEDRDSVSSIAAVIHTESQTTDTAIEIDSEMDSGVSRSSRRRRIN</sequence>
<evidence type="ECO:0000313" key="15">
    <source>
        <dbReference type="Proteomes" id="UP000541444"/>
    </source>
</evidence>
<dbReference type="CDD" id="cd16745">
    <property type="entry name" value="RING-HC_AtRMA-like"/>
    <property type="match status" value="1"/>
</dbReference>
<evidence type="ECO:0000256" key="3">
    <source>
        <dbReference type="ARBA" id="ARBA00004906"/>
    </source>
</evidence>
<dbReference type="PANTHER" id="PTHR12313">
    <property type="entry name" value="E3 UBIQUITIN-PROTEIN LIGASE RNF5-RELATED"/>
    <property type="match status" value="1"/>
</dbReference>
<dbReference type="InterPro" id="IPR001841">
    <property type="entry name" value="Znf_RING"/>
</dbReference>
<dbReference type="GO" id="GO:0005789">
    <property type="term" value="C:endoplasmic reticulum membrane"/>
    <property type="evidence" value="ECO:0007669"/>
    <property type="project" value="UniProtKB-SubCell"/>
</dbReference>
<protein>
    <recommendedName>
        <fullName evidence="11">E3 ubiquitin-protein ligase RMA</fullName>
        <ecNumber evidence="11">2.3.2.27</ecNumber>
    </recommendedName>
    <alternativeName>
        <fullName evidence="11">Protein RING membrane-anchor</fullName>
    </alternativeName>
    <alternativeName>
        <fullName evidence="11">RING-type E3 ubiquitin transferase RMA</fullName>
    </alternativeName>
</protein>
<dbReference type="InterPro" id="IPR018957">
    <property type="entry name" value="Znf_C3HC4_RING-type"/>
</dbReference>
<evidence type="ECO:0000256" key="11">
    <source>
        <dbReference type="RuleBase" id="RU369090"/>
    </source>
</evidence>
<dbReference type="InterPro" id="IPR045103">
    <property type="entry name" value="RNF5/RNF185-like"/>
</dbReference>
<dbReference type="Proteomes" id="UP000541444">
    <property type="component" value="Unassembled WGS sequence"/>
</dbReference>
<keyword evidence="6 10" id="KW-0863">Zinc-finger</keyword>
<dbReference type="GO" id="GO:0008270">
    <property type="term" value="F:zinc ion binding"/>
    <property type="evidence" value="ECO:0007669"/>
    <property type="project" value="UniProtKB-KW"/>
</dbReference>
<comment type="function">
    <text evidence="11">E3 ubiquitin-protein ligase.</text>
</comment>
<dbReference type="Gene3D" id="3.30.40.10">
    <property type="entry name" value="Zinc/RING finger domain, C3HC4 (zinc finger)"/>
    <property type="match status" value="1"/>
</dbReference>
<keyword evidence="4 11" id="KW-0808">Transferase</keyword>
<evidence type="ECO:0000256" key="4">
    <source>
        <dbReference type="ARBA" id="ARBA00022679"/>
    </source>
</evidence>
<evidence type="ECO:0000256" key="5">
    <source>
        <dbReference type="ARBA" id="ARBA00022723"/>
    </source>
</evidence>
<evidence type="ECO:0000256" key="10">
    <source>
        <dbReference type="PROSITE-ProRule" id="PRU00175"/>
    </source>
</evidence>
<dbReference type="GO" id="GO:0016567">
    <property type="term" value="P:protein ubiquitination"/>
    <property type="evidence" value="ECO:0007669"/>
    <property type="project" value="UniProtKB-UniPathway"/>
</dbReference>
<dbReference type="InterPro" id="IPR017907">
    <property type="entry name" value="Znf_RING_CS"/>
</dbReference>
<keyword evidence="9" id="KW-0472">Membrane</keyword>
<organism evidence="14 15">
    <name type="scientific">Kingdonia uniflora</name>
    <dbReference type="NCBI Taxonomy" id="39325"/>
    <lineage>
        <taxon>Eukaryota</taxon>
        <taxon>Viridiplantae</taxon>
        <taxon>Streptophyta</taxon>
        <taxon>Embryophyta</taxon>
        <taxon>Tracheophyta</taxon>
        <taxon>Spermatophyta</taxon>
        <taxon>Magnoliopsida</taxon>
        <taxon>Ranunculales</taxon>
        <taxon>Circaeasteraceae</taxon>
        <taxon>Kingdonia</taxon>
    </lineage>
</organism>
<feature type="region of interest" description="Disordered" evidence="12">
    <location>
        <begin position="43"/>
        <end position="62"/>
    </location>
</feature>
<comment type="catalytic activity">
    <reaction evidence="1 11">
        <text>S-ubiquitinyl-[E2 ubiquitin-conjugating enzyme]-L-cysteine + [acceptor protein]-L-lysine = [E2 ubiquitin-conjugating enzyme]-L-cysteine + N(6)-ubiquitinyl-[acceptor protein]-L-lysine.</text>
        <dbReference type="EC" id="2.3.2.27"/>
    </reaction>
</comment>
<evidence type="ECO:0000259" key="13">
    <source>
        <dbReference type="PROSITE" id="PS50089"/>
    </source>
</evidence>
<dbReference type="GO" id="GO:0006511">
    <property type="term" value="P:ubiquitin-dependent protein catabolic process"/>
    <property type="evidence" value="ECO:0007669"/>
    <property type="project" value="UniProtKB-UniRule"/>
</dbReference>
<accession>A0A7J7LH31</accession>
<evidence type="ECO:0000256" key="8">
    <source>
        <dbReference type="ARBA" id="ARBA00022833"/>
    </source>
</evidence>
<proteinExistence type="predicted"/>
<dbReference type="EC" id="2.3.2.27" evidence="11"/>
<dbReference type="SUPFAM" id="SSF57850">
    <property type="entry name" value="RING/U-box"/>
    <property type="match status" value="1"/>
</dbReference>
<dbReference type="PROSITE" id="PS50089">
    <property type="entry name" value="ZF_RING_2"/>
    <property type="match status" value="1"/>
</dbReference>
<gene>
    <name evidence="14" type="ORF">GIB67_003211</name>
</gene>